<dbReference type="GO" id="GO:0022857">
    <property type="term" value="F:transmembrane transporter activity"/>
    <property type="evidence" value="ECO:0007669"/>
    <property type="project" value="TreeGrafter"/>
</dbReference>
<proteinExistence type="predicted"/>
<feature type="transmembrane region" description="Helical" evidence="6">
    <location>
        <begin position="413"/>
        <end position="437"/>
    </location>
</feature>
<dbReference type="InterPro" id="IPR025857">
    <property type="entry name" value="MacB_PCD"/>
</dbReference>
<evidence type="ECO:0000256" key="4">
    <source>
        <dbReference type="ARBA" id="ARBA00022989"/>
    </source>
</evidence>
<dbReference type="Pfam" id="PF12704">
    <property type="entry name" value="MacB_PCD"/>
    <property type="match status" value="1"/>
</dbReference>
<dbReference type="InterPro" id="IPR050250">
    <property type="entry name" value="Macrolide_Exporter_MacB"/>
</dbReference>
<comment type="subcellular location">
    <subcellularLocation>
        <location evidence="1">Cell membrane</location>
        <topology evidence="1">Multi-pass membrane protein</topology>
    </subcellularLocation>
</comment>
<dbReference type="PANTHER" id="PTHR30572">
    <property type="entry name" value="MEMBRANE COMPONENT OF TRANSPORTER-RELATED"/>
    <property type="match status" value="1"/>
</dbReference>
<dbReference type="GO" id="GO:0005886">
    <property type="term" value="C:plasma membrane"/>
    <property type="evidence" value="ECO:0007669"/>
    <property type="project" value="UniProtKB-SubCell"/>
</dbReference>
<keyword evidence="3 6" id="KW-0812">Transmembrane</keyword>
<dbReference type="Pfam" id="PF02687">
    <property type="entry name" value="FtsX"/>
    <property type="match status" value="2"/>
</dbReference>
<feature type="transmembrane region" description="Helical" evidence="6">
    <location>
        <begin position="273"/>
        <end position="293"/>
    </location>
</feature>
<feature type="transmembrane region" description="Helical" evidence="6">
    <location>
        <begin position="758"/>
        <end position="781"/>
    </location>
</feature>
<evidence type="ECO:0000259" key="7">
    <source>
        <dbReference type="Pfam" id="PF02687"/>
    </source>
</evidence>
<comment type="caution">
    <text evidence="9">The sequence shown here is derived from an EMBL/GenBank/DDBJ whole genome shotgun (WGS) entry which is preliminary data.</text>
</comment>
<keyword evidence="2" id="KW-1003">Cell membrane</keyword>
<dbReference type="EMBL" id="JANTYZ010000005">
    <property type="protein sequence ID" value="MCS3865634.1"/>
    <property type="molecule type" value="Genomic_DNA"/>
</dbReference>
<feature type="domain" description="ABC3 transporter permease C-terminal" evidence="7">
    <location>
        <begin position="676"/>
        <end position="788"/>
    </location>
</feature>
<reference evidence="9" key="1">
    <citation type="submission" date="2022-08" db="EMBL/GenBank/DDBJ databases">
        <title>Genomic Encyclopedia of Type Strains, Phase V (KMG-V): Genome sequencing to study the core and pangenomes of soil and plant-associated prokaryotes.</title>
        <authorList>
            <person name="Whitman W."/>
        </authorList>
    </citation>
    <scope>NUCLEOTIDE SEQUENCE</scope>
    <source>
        <strain evidence="9">SP2016B</strain>
    </source>
</reference>
<name>A0A9X2U2K3_9BACT</name>
<organism evidence="9 10">
    <name type="scientific">Salinibacter ruber</name>
    <dbReference type="NCBI Taxonomy" id="146919"/>
    <lineage>
        <taxon>Bacteria</taxon>
        <taxon>Pseudomonadati</taxon>
        <taxon>Rhodothermota</taxon>
        <taxon>Rhodothermia</taxon>
        <taxon>Rhodothermales</taxon>
        <taxon>Salinibacteraceae</taxon>
        <taxon>Salinibacter</taxon>
    </lineage>
</organism>
<evidence type="ECO:0000256" key="3">
    <source>
        <dbReference type="ARBA" id="ARBA00022692"/>
    </source>
</evidence>
<evidence type="ECO:0000256" key="2">
    <source>
        <dbReference type="ARBA" id="ARBA00022475"/>
    </source>
</evidence>
<feature type="domain" description="ABC3 transporter permease C-terminal" evidence="7">
    <location>
        <begin position="279"/>
        <end position="392"/>
    </location>
</feature>
<evidence type="ECO:0000256" key="1">
    <source>
        <dbReference type="ARBA" id="ARBA00004651"/>
    </source>
</evidence>
<evidence type="ECO:0000256" key="5">
    <source>
        <dbReference type="ARBA" id="ARBA00023136"/>
    </source>
</evidence>
<evidence type="ECO:0000256" key="6">
    <source>
        <dbReference type="SAM" id="Phobius"/>
    </source>
</evidence>
<feature type="domain" description="MacB-like periplasmic core" evidence="8">
    <location>
        <begin position="21"/>
        <end position="234"/>
    </location>
</feature>
<dbReference type="Proteomes" id="UP001155034">
    <property type="component" value="Unassembled WGS sequence"/>
</dbReference>
<keyword evidence="4 6" id="KW-1133">Transmembrane helix</keyword>
<feature type="transmembrane region" description="Helical" evidence="6">
    <location>
        <begin position="672"/>
        <end position="696"/>
    </location>
</feature>
<protein>
    <submittedName>
        <fullName evidence="9">ABC transport system permease protein</fullName>
    </submittedName>
</protein>
<keyword evidence="5 6" id="KW-0472">Membrane</keyword>
<feature type="transmembrane region" description="Helical" evidence="6">
    <location>
        <begin position="320"/>
        <end position="347"/>
    </location>
</feature>
<feature type="transmembrane region" description="Helical" evidence="6">
    <location>
        <begin position="20"/>
        <end position="41"/>
    </location>
</feature>
<dbReference type="PANTHER" id="PTHR30572:SF18">
    <property type="entry name" value="ABC-TYPE MACROLIDE FAMILY EXPORT SYSTEM PERMEASE COMPONENT 2"/>
    <property type="match status" value="1"/>
</dbReference>
<evidence type="ECO:0000313" key="9">
    <source>
        <dbReference type="EMBL" id="MCS3865634.1"/>
    </source>
</evidence>
<feature type="transmembrane region" description="Helical" evidence="6">
    <location>
        <begin position="367"/>
        <end position="392"/>
    </location>
</feature>
<sequence>MITNYLKVAWRTLRKRPVYAVVNVLGLGIALATCLLIGLYVQDELTHDTFHPHADRILSVVVENKFFDRPRRNTPAPFANVLSTKVPGVAHVTSTSSRTELVPVRLAGNRKATREQRILKADSSFFDVFSGFPVRRANRDDVLDAPGEAVLTASLAEVFFGEESPIGRGVQVEGDRYTVVGLTEVPSQSTVQFDLVVSTPASLDRSGPWTELVGWTYARMERAASSDTVATMLEEAVPEMAAPLVRNVQAIPLPDLYLSDAYQAGGFKGQPRYLYLFGTIALLILIIAGFNYANLSVAQADRRTGEVGIRRAMGAQRGQLVGQFFGETFLVALAAYGVGAVLAATALPAFNALFGKELALAAPQAGWVLLGGLGAAVLASGLAGAYPAFVLSGSRPARTLRRASQTTVGRGGWLQRGLVVAQFAASAALVFGTIVVYQQLGYLQAKDLGFEDEQVVKIDLDSLSTDRKRALRQRALEHPGVQGATIGSGVPGSIQSSIEHDLSDLSDSVRTQDRKVLIRPVEVDTNYLGTLGMEIIAGQGFDEVPRGRRRQGYVLNETTVRALGWTPQTAVGKPFGLDELGTVIGVVQDFHVESLRIPVAPIVLYPSGSGYEAPFFSRSVLAARLAPGRIDAGLDHLQRVTREATTGSSFSYTFLDNRFDQMYRAEQRLGRIFLGFALIAIALACMGLFGLASYAVQRRRQELGIRKALGATGKSILGLLSREYGLLVGIAFLLGAPLAYWGVRQWLREFAYRADIGVGAFVLTAGLVLLVAGASISYHALRAVRTDPARVLRSE</sequence>
<evidence type="ECO:0000313" key="10">
    <source>
        <dbReference type="Proteomes" id="UP001155034"/>
    </source>
</evidence>
<feature type="transmembrane region" description="Helical" evidence="6">
    <location>
        <begin position="724"/>
        <end position="743"/>
    </location>
</feature>
<dbReference type="AlphaFoldDB" id="A0A9X2U2K3"/>
<evidence type="ECO:0000259" key="8">
    <source>
        <dbReference type="Pfam" id="PF12704"/>
    </source>
</evidence>
<dbReference type="RefSeq" id="WP_259083664.1">
    <property type="nucleotide sequence ID" value="NZ_JANTYZ010000005.1"/>
</dbReference>
<dbReference type="InterPro" id="IPR003838">
    <property type="entry name" value="ABC3_permease_C"/>
</dbReference>
<accession>A0A9X2U2K3</accession>
<gene>
    <name evidence="9" type="ORF">GGP82_002192</name>
</gene>